<proteinExistence type="predicted"/>
<evidence type="ECO:0000313" key="1">
    <source>
        <dbReference type="EMBL" id="BDT62614.1"/>
    </source>
</evidence>
<sequence length="957" mass="108673">MELAINQHVDNPYKRAIIRHSTSGDGNIIPFLEQEIKRKDPQITASEAIRIVNAFKNDMIVLFCAPVLDIIISLSSISNFRNDLYMGIVSFVENESANYKKYRDFSYLKFKELIYNLNWLYLEEEKKKTGKMPISLRELEILKKDHFRSNNNNNNKYNSTTNNKLTAAPLLASSLYFINDPIYSKIPIKIETIMKISKFLAAIKSLEQKKILCLGIFEYVVFLLRECIKHNNNNNNDSNEYFHSHFQDLENNDKLLSNTFISYEKIFKKKIQKLLNKQSNVDYSDDDDDDDNDDDDDDDDKANKCTTIKDGYIPIKNNNCYLTSGLFGDDSLFGKKLLSLVEKGDIIGLQNMTNQIFSLEKSINPFIVRYVNCLVDIIAIQNERLRNVKIFNDTLLPSSSSSSSSSSLPTLSLRLNHQKQNTINTTTTTTTTTTNNNNNGTLNLLNNSSLAVQEILKNSTIRLQFENDALAAMYQKDKAPSIISIAETITETQTLAHNLYSKIFAHLIQKSFPNETGDVCNNKNILLEKSSDSMSPFGPNSITSLLCAIEYVFIKKNCPTRIINLVGKSRNHSEEMIVKFNTAIEASMQNKKVADDKTKIVLEAKDLLANEGKALVAIIEHSLSSNNDVSNRPFSQNGLMQGLLTALAKVLYITRIKNVVSNNNNNNNNNMVLTIVPEVIEWLVNHLTQQLETAMCSLLQTKLPAGFDDYIYETNKTKFNNNSNSEISKLFTQIMADEYLKGVDNALNIPQINRYSHLKENLIKLVIDKSNNVLQMQCWKLTSMAIMIAIDYKRQMGTFYNLNTVSSYITNKPTSVTYLRDIDINTYLKRHIKNVLSAVCLAVAKDTALSIARLSNSHFKYILQRFNIQPYNIMGSITTKNNNTSTTTTTAATTTTTSIVNNRNNFNNTTNRLLNTFKNKNYSMNRDQTQGSLKKSSIEILNGIINEYQKSKQESLL</sequence>
<protein>
    <submittedName>
        <fullName evidence="1">Wsv271-like protein</fullName>
    </submittedName>
</protein>
<dbReference type="EMBL" id="LC738876">
    <property type="protein sequence ID" value="BDT62614.1"/>
    <property type="molecule type" value="Genomic_DNA"/>
</dbReference>
<name>A0A9C7C6E4_9VIRU</name>
<organism evidence="1">
    <name type="scientific">Metapenaeus ensis majanivirus</name>
    <dbReference type="NCBI Taxonomy" id="2984279"/>
    <lineage>
        <taxon>Viruses</taxon>
        <taxon>Viruses incertae sedis</taxon>
        <taxon>Naldaviricetes</taxon>
        <taxon>Nimaviridae</taxon>
    </lineage>
</organism>
<reference evidence="1" key="1">
    <citation type="submission" date="2022-10" db="EMBL/GenBank/DDBJ databases">
        <title>Genome sequences of endogenous nimaviruses in decapod crustaceans.</title>
        <authorList>
            <person name="Kawato S."/>
            <person name="Nozaki R."/>
            <person name="Kondo H."/>
            <person name="Hirono I."/>
        </authorList>
    </citation>
    <scope>NUCLEOTIDE SEQUENCE</scope>
    <source>
        <strain evidence="1">Mikawa-1</strain>
    </source>
</reference>
<accession>A0A9C7C6E4</accession>